<dbReference type="InterPro" id="IPR036097">
    <property type="entry name" value="HisK_dim/P_sf"/>
</dbReference>
<feature type="domain" description="PAC" evidence="12">
    <location>
        <begin position="201"/>
        <end position="256"/>
    </location>
</feature>
<protein>
    <recommendedName>
        <fullName evidence="3">histidine kinase</fullName>
        <ecNumber evidence="3">2.7.13.3</ecNumber>
    </recommendedName>
</protein>
<feature type="domain" description="PAS" evidence="11">
    <location>
        <begin position="3"/>
        <end position="73"/>
    </location>
</feature>
<dbReference type="InterPro" id="IPR036641">
    <property type="entry name" value="HPT_dom_sf"/>
</dbReference>
<evidence type="ECO:0000256" key="4">
    <source>
        <dbReference type="ARBA" id="ARBA00022553"/>
    </source>
</evidence>
<evidence type="ECO:0000259" key="9">
    <source>
        <dbReference type="PROSITE" id="PS50109"/>
    </source>
</evidence>
<dbReference type="InterPro" id="IPR001789">
    <property type="entry name" value="Sig_transdc_resp-reg_receiver"/>
</dbReference>
<dbReference type="Gene3D" id="3.40.50.2300">
    <property type="match status" value="2"/>
</dbReference>
<dbReference type="InterPro" id="IPR003661">
    <property type="entry name" value="HisK_dim/P_dom"/>
</dbReference>
<feature type="domain" description="PAC" evidence="12">
    <location>
        <begin position="77"/>
        <end position="129"/>
    </location>
</feature>
<dbReference type="SMART" id="SM00387">
    <property type="entry name" value="HATPase_c"/>
    <property type="match status" value="1"/>
</dbReference>
<dbReference type="CDD" id="cd00156">
    <property type="entry name" value="REC"/>
    <property type="match status" value="1"/>
</dbReference>
<feature type="modified residue" description="4-aspartylphosphate" evidence="8">
    <location>
        <position position="861"/>
    </location>
</feature>
<evidence type="ECO:0000259" key="10">
    <source>
        <dbReference type="PROSITE" id="PS50110"/>
    </source>
</evidence>
<dbReference type="InterPro" id="IPR001610">
    <property type="entry name" value="PAC"/>
</dbReference>
<dbReference type="SUPFAM" id="SSF55785">
    <property type="entry name" value="PYP-like sensor domain (PAS domain)"/>
    <property type="match status" value="2"/>
</dbReference>
<evidence type="ECO:0000256" key="3">
    <source>
        <dbReference type="ARBA" id="ARBA00012438"/>
    </source>
</evidence>
<dbReference type="PANTHER" id="PTHR45339">
    <property type="entry name" value="HYBRID SIGNAL TRANSDUCTION HISTIDINE KINASE J"/>
    <property type="match status" value="1"/>
</dbReference>
<dbReference type="EC" id="2.7.13.3" evidence="3"/>
<dbReference type="SUPFAM" id="SSF47226">
    <property type="entry name" value="Histidine-containing phosphotransfer domain, HPT domain"/>
    <property type="match status" value="1"/>
</dbReference>
<dbReference type="InterPro" id="IPR036890">
    <property type="entry name" value="HATPase_C_sf"/>
</dbReference>
<dbReference type="Gene3D" id="3.30.450.20">
    <property type="entry name" value="PAS domain"/>
    <property type="match status" value="2"/>
</dbReference>
<dbReference type="Pfam" id="PF00989">
    <property type="entry name" value="PAS"/>
    <property type="match status" value="1"/>
</dbReference>
<dbReference type="CDD" id="cd17546">
    <property type="entry name" value="REC_hyHK_CKI1_RcsC-like"/>
    <property type="match status" value="1"/>
</dbReference>
<dbReference type="InterPro" id="IPR003594">
    <property type="entry name" value="HATPase_dom"/>
</dbReference>
<dbReference type="Proteomes" id="UP001499974">
    <property type="component" value="Unassembled WGS sequence"/>
</dbReference>
<dbReference type="PROSITE" id="PS50109">
    <property type="entry name" value="HIS_KIN"/>
    <property type="match status" value="1"/>
</dbReference>
<dbReference type="SUPFAM" id="SSF52172">
    <property type="entry name" value="CheY-like"/>
    <property type="match status" value="2"/>
</dbReference>
<dbReference type="CDD" id="cd00130">
    <property type="entry name" value="PAS"/>
    <property type="match status" value="2"/>
</dbReference>
<dbReference type="Gene3D" id="1.10.287.130">
    <property type="match status" value="1"/>
</dbReference>
<feature type="domain" description="Response regulatory" evidence="10">
    <location>
        <begin position="812"/>
        <end position="927"/>
    </location>
</feature>
<sequence length="1071" mass="115255">MELSALYRDIVEMSPDAIWVCHLDGRTIYANPAMCALYGADAEEMQDVTVFDSLDDAGRRQFAEHLEEIKRSGAKGEDVDVLFWRRDGTSQWVIVSERELRDADGEIIGFTHRISDYSGRRRALDELRESRAQLAEAHRIARLGSWQWDVPSDEIYASDELCALYGLDPESFPASYANFLDIVHPDDRAAVDEAVGGARERPSEFVFVVRVQGEDGWVWTRGRGESTADESGKVVAMSGTHQDITETKLADLALEDQVRQNALMQAVAIAANEARTLVDVLGQAQHLVLLHDDWERGRAFMANEDGTGVVPLHLSESDRDADLATPDESAAELELANRAFRTRRSVWSDSQLAIAVPVSHAQEVLAVVVITSAPPLYRFEMIQSMVEQVAVELGRVAERERAERALADARDAAMEASRQKSEFLATMSHEIRTPLNGVIGLNDLLLRSKLTSDQLRLASGVQVASRALLGIINDVLDFSKIEAGKLELERLDFEVRAVFDQVASMLGEAARAKGLELIVACHTDVPEVLCGDPTRLAQVLTNLGSNAVKFTEAGEVFIRATATPREDGGSTLQVSVTDTGVGIVEGDVTSLFDAFTQADASTTRRFGGTGLGLAISREIVEALGGEIGLHANPGGGTVFWFTAELDAPLGTGVDPDDEYGRTWLAGRRVLVVDDNDNNRLILAEQLARWRVRPVTVAGADAAEAAVAEARAAGDPFEAVLLDMSMPGRDGLGLAHALHSDPASSGLQLVMLTSSASPSPEELAEAGIVTCLTKPTMAGELRNTMLRVLARREPRTDGEPAPHETGERAITHRVLVVEDNPVNQMVAVGLLGALGYAATTADDGLLAVEEMRKGGYDAVLMDVQMPRMDGYAATRAIRAEQSVHVPVIAMTAAAVEGERERCLAAGMDDFLTKPVDPGALAGVLDRWLGGSESRAVRRTLRNVSANGDSASPIDGLATERLDELRDLDPGNTAYLDRAIGNFVRNTPTTLEAIRQAIADGDAAVLKQVSHKLAGGALNLGVEAAGRTAQQIELVADTGATAGAVELTDQLERDLEAGRTALLAYQATYSTAT</sequence>
<dbReference type="SMART" id="SM00091">
    <property type="entry name" value="PAS"/>
    <property type="match status" value="2"/>
</dbReference>
<evidence type="ECO:0000256" key="8">
    <source>
        <dbReference type="PROSITE-ProRule" id="PRU00169"/>
    </source>
</evidence>
<dbReference type="EMBL" id="BAABKM010000002">
    <property type="protein sequence ID" value="GAA4693829.1"/>
    <property type="molecule type" value="Genomic_DNA"/>
</dbReference>
<keyword evidence="5" id="KW-0808">Transferase</keyword>
<dbReference type="Pfam" id="PF00512">
    <property type="entry name" value="HisKA"/>
    <property type="match status" value="1"/>
</dbReference>
<dbReference type="CDD" id="cd16922">
    <property type="entry name" value="HATPase_EvgS-ArcB-TorS-like"/>
    <property type="match status" value="1"/>
</dbReference>
<feature type="domain" description="Response regulatory" evidence="10">
    <location>
        <begin position="668"/>
        <end position="788"/>
    </location>
</feature>
<feature type="domain" description="PAS" evidence="11">
    <location>
        <begin position="155"/>
        <end position="202"/>
    </location>
</feature>
<dbReference type="PANTHER" id="PTHR45339:SF5">
    <property type="entry name" value="HISTIDINE KINASE"/>
    <property type="match status" value="1"/>
</dbReference>
<dbReference type="RefSeq" id="WP_345519140.1">
    <property type="nucleotide sequence ID" value="NZ_BAABKM010000002.1"/>
</dbReference>
<dbReference type="InterPro" id="IPR013767">
    <property type="entry name" value="PAS_fold"/>
</dbReference>
<feature type="domain" description="HPt" evidence="13">
    <location>
        <begin position="970"/>
        <end position="1063"/>
    </location>
</feature>
<evidence type="ECO:0000256" key="1">
    <source>
        <dbReference type="ARBA" id="ARBA00000085"/>
    </source>
</evidence>
<dbReference type="NCBIfam" id="TIGR00229">
    <property type="entry name" value="sensory_box"/>
    <property type="match status" value="2"/>
</dbReference>
<evidence type="ECO:0000256" key="2">
    <source>
        <dbReference type="ARBA" id="ARBA00004236"/>
    </source>
</evidence>
<dbReference type="InterPro" id="IPR000700">
    <property type="entry name" value="PAS-assoc_C"/>
</dbReference>
<dbReference type="InterPro" id="IPR011006">
    <property type="entry name" value="CheY-like_superfamily"/>
</dbReference>
<evidence type="ECO:0000256" key="6">
    <source>
        <dbReference type="ARBA" id="ARBA00023012"/>
    </source>
</evidence>
<keyword evidence="15" id="KW-1185">Reference proteome</keyword>
<dbReference type="Gene3D" id="3.30.565.10">
    <property type="entry name" value="Histidine kinase-like ATPase, C-terminal domain"/>
    <property type="match status" value="1"/>
</dbReference>
<evidence type="ECO:0000313" key="14">
    <source>
        <dbReference type="EMBL" id="GAA4693829.1"/>
    </source>
</evidence>
<dbReference type="InterPro" id="IPR005467">
    <property type="entry name" value="His_kinase_dom"/>
</dbReference>
<accession>A0ABP8WTW5</accession>
<dbReference type="PROSITE" id="PS50894">
    <property type="entry name" value="HPT"/>
    <property type="match status" value="1"/>
</dbReference>
<dbReference type="PROSITE" id="PS50113">
    <property type="entry name" value="PAC"/>
    <property type="match status" value="2"/>
</dbReference>
<keyword evidence="5" id="KW-0418">Kinase</keyword>
<dbReference type="Pfam" id="PF01627">
    <property type="entry name" value="Hpt"/>
    <property type="match status" value="1"/>
</dbReference>
<organism evidence="14 15">
    <name type="scientific">Nocardioides conyzicola</name>
    <dbReference type="NCBI Taxonomy" id="1651781"/>
    <lineage>
        <taxon>Bacteria</taxon>
        <taxon>Bacillati</taxon>
        <taxon>Actinomycetota</taxon>
        <taxon>Actinomycetes</taxon>
        <taxon>Propionibacteriales</taxon>
        <taxon>Nocardioidaceae</taxon>
        <taxon>Nocardioides</taxon>
    </lineage>
</organism>
<feature type="modified residue" description="Phosphohistidine" evidence="7">
    <location>
        <position position="1009"/>
    </location>
</feature>
<comment type="catalytic activity">
    <reaction evidence="1">
        <text>ATP + protein L-histidine = ADP + protein N-phospho-L-histidine.</text>
        <dbReference type="EC" id="2.7.13.3"/>
    </reaction>
</comment>
<comment type="caution">
    <text evidence="14">The sequence shown here is derived from an EMBL/GenBank/DDBJ whole genome shotgun (WGS) entry which is preliminary data.</text>
</comment>
<keyword evidence="4 8" id="KW-0597">Phosphoprotein</keyword>
<dbReference type="SMART" id="SM00388">
    <property type="entry name" value="HisKA"/>
    <property type="match status" value="1"/>
</dbReference>
<dbReference type="CDD" id="cd00082">
    <property type="entry name" value="HisKA"/>
    <property type="match status" value="1"/>
</dbReference>
<dbReference type="SUPFAM" id="SSF55874">
    <property type="entry name" value="ATPase domain of HSP90 chaperone/DNA topoisomerase II/histidine kinase"/>
    <property type="match status" value="1"/>
</dbReference>
<evidence type="ECO:0000259" key="12">
    <source>
        <dbReference type="PROSITE" id="PS50113"/>
    </source>
</evidence>
<feature type="domain" description="Histidine kinase" evidence="9">
    <location>
        <begin position="426"/>
        <end position="647"/>
    </location>
</feature>
<feature type="modified residue" description="4-aspartylphosphate" evidence="8">
    <location>
        <position position="722"/>
    </location>
</feature>
<dbReference type="Pfam" id="PF00072">
    <property type="entry name" value="Response_reg"/>
    <property type="match status" value="2"/>
</dbReference>
<dbReference type="InterPro" id="IPR035965">
    <property type="entry name" value="PAS-like_dom_sf"/>
</dbReference>
<proteinExistence type="predicted"/>
<dbReference type="InterPro" id="IPR004358">
    <property type="entry name" value="Sig_transdc_His_kin-like_C"/>
</dbReference>
<dbReference type="Gene3D" id="1.20.120.160">
    <property type="entry name" value="HPT domain"/>
    <property type="match status" value="1"/>
</dbReference>
<dbReference type="PROSITE" id="PS50110">
    <property type="entry name" value="RESPONSE_REGULATORY"/>
    <property type="match status" value="2"/>
</dbReference>
<dbReference type="Pfam" id="PF08447">
    <property type="entry name" value="PAS_3"/>
    <property type="match status" value="1"/>
</dbReference>
<evidence type="ECO:0000259" key="11">
    <source>
        <dbReference type="PROSITE" id="PS50112"/>
    </source>
</evidence>
<comment type="subcellular location">
    <subcellularLocation>
        <location evidence="2">Cell membrane</location>
    </subcellularLocation>
</comment>
<evidence type="ECO:0000259" key="13">
    <source>
        <dbReference type="PROSITE" id="PS50894"/>
    </source>
</evidence>
<keyword evidence="6" id="KW-0902">Two-component regulatory system</keyword>
<dbReference type="InterPro" id="IPR000014">
    <property type="entry name" value="PAS"/>
</dbReference>
<evidence type="ECO:0000313" key="15">
    <source>
        <dbReference type="Proteomes" id="UP001499974"/>
    </source>
</evidence>
<dbReference type="InterPro" id="IPR008207">
    <property type="entry name" value="Sig_transdc_His_kin_Hpt_dom"/>
</dbReference>
<dbReference type="PROSITE" id="PS50112">
    <property type="entry name" value="PAS"/>
    <property type="match status" value="2"/>
</dbReference>
<dbReference type="SMART" id="SM00448">
    <property type="entry name" value="REC"/>
    <property type="match status" value="2"/>
</dbReference>
<name>A0ABP8WTW5_9ACTN</name>
<dbReference type="InterPro" id="IPR013655">
    <property type="entry name" value="PAS_fold_3"/>
</dbReference>
<evidence type="ECO:0000256" key="5">
    <source>
        <dbReference type="ARBA" id="ARBA00022777"/>
    </source>
</evidence>
<gene>
    <name evidence="14" type="ORF">GCM10023349_06100</name>
</gene>
<dbReference type="PRINTS" id="PR00344">
    <property type="entry name" value="BCTRLSENSOR"/>
</dbReference>
<dbReference type="SMART" id="SM00086">
    <property type="entry name" value="PAC"/>
    <property type="match status" value="2"/>
</dbReference>
<evidence type="ECO:0000256" key="7">
    <source>
        <dbReference type="PROSITE-ProRule" id="PRU00110"/>
    </source>
</evidence>
<dbReference type="Pfam" id="PF02518">
    <property type="entry name" value="HATPase_c"/>
    <property type="match status" value="1"/>
</dbReference>
<reference evidence="15" key="1">
    <citation type="journal article" date="2019" name="Int. J. Syst. Evol. Microbiol.">
        <title>The Global Catalogue of Microorganisms (GCM) 10K type strain sequencing project: providing services to taxonomists for standard genome sequencing and annotation.</title>
        <authorList>
            <consortium name="The Broad Institute Genomics Platform"/>
            <consortium name="The Broad Institute Genome Sequencing Center for Infectious Disease"/>
            <person name="Wu L."/>
            <person name="Ma J."/>
        </authorList>
    </citation>
    <scope>NUCLEOTIDE SEQUENCE [LARGE SCALE GENOMIC DNA]</scope>
    <source>
        <strain evidence="15">JCM 18531</strain>
    </source>
</reference>
<dbReference type="Gene3D" id="2.10.70.100">
    <property type="match status" value="1"/>
</dbReference>
<dbReference type="SUPFAM" id="SSF47384">
    <property type="entry name" value="Homodimeric domain of signal transducing histidine kinase"/>
    <property type="match status" value="1"/>
</dbReference>